<dbReference type="Proteomes" id="UP000248798">
    <property type="component" value="Unassembled WGS sequence"/>
</dbReference>
<dbReference type="OrthoDB" id="9803916at2"/>
<keyword evidence="7" id="KW-1185">Reference proteome</keyword>
<evidence type="ECO:0000259" key="2">
    <source>
        <dbReference type="SMART" id="SM00849"/>
    </source>
</evidence>
<feature type="domain" description="Beta-Casp" evidence="3">
    <location>
        <begin position="306"/>
        <end position="432"/>
    </location>
</feature>
<keyword evidence="1 5" id="KW-0378">Hydrolase</keyword>
<accession>A0A328FLL4</accession>
<proteinExistence type="predicted"/>
<evidence type="ECO:0000259" key="3">
    <source>
        <dbReference type="SMART" id="SM01027"/>
    </source>
</evidence>
<evidence type="ECO:0000313" key="4">
    <source>
        <dbReference type="EMBL" id="QBH12944.1"/>
    </source>
</evidence>
<dbReference type="InterPro" id="IPR050698">
    <property type="entry name" value="MBL"/>
</dbReference>
<dbReference type="Pfam" id="PF07521">
    <property type="entry name" value="RMMBL"/>
    <property type="match status" value="1"/>
</dbReference>
<dbReference type="SMART" id="SM01027">
    <property type="entry name" value="Beta-Casp"/>
    <property type="match status" value="1"/>
</dbReference>
<organism evidence="5 6">
    <name type="scientific">Desulfobacter hydrogenophilus</name>
    <dbReference type="NCBI Taxonomy" id="2291"/>
    <lineage>
        <taxon>Bacteria</taxon>
        <taxon>Pseudomonadati</taxon>
        <taxon>Thermodesulfobacteriota</taxon>
        <taxon>Desulfobacteria</taxon>
        <taxon>Desulfobacterales</taxon>
        <taxon>Desulfobacteraceae</taxon>
        <taxon>Desulfobacter</taxon>
    </lineage>
</organism>
<evidence type="ECO:0000313" key="5">
    <source>
        <dbReference type="EMBL" id="RAM03927.1"/>
    </source>
</evidence>
<evidence type="ECO:0000313" key="6">
    <source>
        <dbReference type="Proteomes" id="UP000248798"/>
    </source>
</evidence>
<dbReference type="GO" id="GO:0004521">
    <property type="term" value="F:RNA endonuclease activity"/>
    <property type="evidence" value="ECO:0007669"/>
    <property type="project" value="TreeGrafter"/>
</dbReference>
<evidence type="ECO:0000313" key="7">
    <source>
        <dbReference type="Proteomes" id="UP000293902"/>
    </source>
</evidence>
<gene>
    <name evidence="5" type="ORF">DO021_00440</name>
    <name evidence="4" type="ORF">EYB58_08455</name>
</gene>
<dbReference type="EMBL" id="CP036313">
    <property type="protein sequence ID" value="QBH12944.1"/>
    <property type="molecule type" value="Genomic_DNA"/>
</dbReference>
<dbReference type="AlphaFoldDB" id="A0A328FLL4"/>
<dbReference type="PANTHER" id="PTHR11203:SF37">
    <property type="entry name" value="INTEGRATOR COMPLEX SUBUNIT 11"/>
    <property type="match status" value="1"/>
</dbReference>
<name>A0A328FLL4_9BACT</name>
<reference evidence="5 6" key="1">
    <citation type="submission" date="2018-06" db="EMBL/GenBank/DDBJ databases">
        <title>Complete Genome Sequence of Desulfobacter hydrogenophilus (DSM3380).</title>
        <authorList>
            <person name="Marietou A."/>
            <person name="Schreiber L."/>
            <person name="Marshall I."/>
            <person name="Jorgensen B."/>
        </authorList>
    </citation>
    <scope>NUCLEOTIDE SEQUENCE [LARGE SCALE GENOMIC DNA]</scope>
    <source>
        <strain evidence="5 6">DSM 3380</strain>
    </source>
</reference>
<dbReference type="CDD" id="cd16295">
    <property type="entry name" value="TTHA0252-CPSF-like_MBL-fold"/>
    <property type="match status" value="1"/>
</dbReference>
<dbReference type="RefSeq" id="WP_111952580.1">
    <property type="nucleotide sequence ID" value="NZ_CP036313.1"/>
</dbReference>
<evidence type="ECO:0000256" key="1">
    <source>
        <dbReference type="ARBA" id="ARBA00022801"/>
    </source>
</evidence>
<dbReference type="Gene3D" id="3.40.50.10890">
    <property type="match status" value="1"/>
</dbReference>
<dbReference type="GO" id="GO:0016787">
    <property type="term" value="F:hydrolase activity"/>
    <property type="evidence" value="ECO:0007669"/>
    <property type="project" value="UniProtKB-KW"/>
</dbReference>
<dbReference type="Proteomes" id="UP000293902">
    <property type="component" value="Chromosome"/>
</dbReference>
<reference evidence="4 7" key="2">
    <citation type="submission" date="2019-02" db="EMBL/GenBank/DDBJ databases">
        <title>Complete genome sequence of Desulfobacter hydrogenophilus AcRS1.</title>
        <authorList>
            <person name="Marietou A."/>
            <person name="Lund M.B."/>
            <person name="Marshall I.P.G."/>
            <person name="Schreiber L."/>
            <person name="Jorgensen B."/>
        </authorList>
    </citation>
    <scope>NUCLEOTIDE SEQUENCE [LARGE SCALE GENOMIC DNA]</scope>
    <source>
        <strain evidence="4 7">AcRS1</strain>
    </source>
</reference>
<dbReference type="SMART" id="SM00849">
    <property type="entry name" value="Lactamase_B"/>
    <property type="match status" value="1"/>
</dbReference>
<dbReference type="PANTHER" id="PTHR11203">
    <property type="entry name" value="CLEAVAGE AND POLYADENYLATION SPECIFICITY FACTOR FAMILY MEMBER"/>
    <property type="match status" value="1"/>
</dbReference>
<protein>
    <submittedName>
        <fullName evidence="5">MBL fold metallo-hydrolase</fullName>
    </submittedName>
</protein>
<feature type="domain" description="Metallo-beta-lactamase" evidence="2">
    <location>
        <begin position="14"/>
        <end position="290"/>
    </location>
</feature>
<dbReference type="EMBL" id="QLNI01000001">
    <property type="protein sequence ID" value="RAM03927.1"/>
    <property type="molecule type" value="Genomic_DNA"/>
</dbReference>
<sequence length="527" mass="59069">MVDVGFFGAAGEVTGSMHVLDTGVDKILLDCGMFQGRRKESREKNEIFKINRSEITTMVLSHAHIDHSGRIPLLTKNGFSGRIVTTRPTKDALNYMLLDSGHIQESDAQYLNYKALRTFLYQAEQSRTKQQVSNKEKARIKKLLKKSSHELNVDVIAALHKEYSLEMVTPLYTQEDALESLSFIDGYPFGSEVTIGKGVTVKFYVAGHILGSAFSLITVKSQNGGKPLKILFTGDVGRFEKPILKDPTLEFDEEDRDIDLMIIESTYGDREHTPVADLSDRLKDTLIRTIERGGSLLIPSFAFGRTQELIYILHQLYESGTVPKVPVYVDSPLASNITKVFGEHPETYDEDTHKVFLEKGINPFYFKDIKFVDSVEESMRITQDDTPHIVISASGMCEAGRILHHLRYKIHNPKHTILTVGYMAQHTLGRRIEDLGLQERSTADKAPEVKILGKAYPLRAHVEKIGGFSAHADRHELMKVVAGSNLRVKDIAVVHGEAEQSAAFAQRLNEKGYNAFVPKSGDHFKLP</sequence>
<dbReference type="Pfam" id="PF10996">
    <property type="entry name" value="Beta-Casp"/>
    <property type="match status" value="1"/>
</dbReference>
<dbReference type="Gene3D" id="3.60.15.10">
    <property type="entry name" value="Ribonuclease Z/Hydroxyacylglutathione hydrolase-like"/>
    <property type="match status" value="1"/>
</dbReference>
<dbReference type="InterPro" id="IPR001279">
    <property type="entry name" value="Metallo-B-lactamas"/>
</dbReference>
<dbReference type="Pfam" id="PF00753">
    <property type="entry name" value="Lactamase_B"/>
    <property type="match status" value="1"/>
</dbReference>
<dbReference type="InterPro" id="IPR022712">
    <property type="entry name" value="Beta_Casp"/>
</dbReference>
<dbReference type="InterPro" id="IPR011108">
    <property type="entry name" value="RMMBL"/>
</dbReference>
<dbReference type="SUPFAM" id="SSF56281">
    <property type="entry name" value="Metallo-hydrolase/oxidoreductase"/>
    <property type="match status" value="1"/>
</dbReference>
<dbReference type="InterPro" id="IPR036866">
    <property type="entry name" value="RibonucZ/Hydroxyglut_hydro"/>
</dbReference>